<name>A0AAX6FVN2_IRIPA</name>
<dbReference type="EMBL" id="JANAVB010025598">
    <property type="protein sequence ID" value="KAJ6820430.1"/>
    <property type="molecule type" value="Genomic_DNA"/>
</dbReference>
<keyword evidence="2" id="KW-1185">Reference proteome</keyword>
<evidence type="ECO:0000313" key="1">
    <source>
        <dbReference type="EMBL" id="KAJ6820430.1"/>
    </source>
</evidence>
<evidence type="ECO:0000313" key="2">
    <source>
        <dbReference type="Proteomes" id="UP001140949"/>
    </source>
</evidence>
<reference evidence="1" key="2">
    <citation type="submission" date="2023-04" db="EMBL/GenBank/DDBJ databases">
        <authorList>
            <person name="Bruccoleri R.E."/>
            <person name="Oakeley E.J."/>
            <person name="Faust A.-M."/>
            <person name="Dessus-Babus S."/>
            <person name="Altorfer M."/>
            <person name="Burckhardt D."/>
            <person name="Oertli M."/>
            <person name="Naumann U."/>
            <person name="Petersen F."/>
            <person name="Wong J."/>
        </authorList>
    </citation>
    <scope>NUCLEOTIDE SEQUENCE</scope>
    <source>
        <strain evidence="1">GSM-AAB239-AS_SAM_17_03QT</strain>
        <tissue evidence="1">Leaf</tissue>
    </source>
</reference>
<organism evidence="1 2">
    <name type="scientific">Iris pallida</name>
    <name type="common">Sweet iris</name>
    <dbReference type="NCBI Taxonomy" id="29817"/>
    <lineage>
        <taxon>Eukaryota</taxon>
        <taxon>Viridiplantae</taxon>
        <taxon>Streptophyta</taxon>
        <taxon>Embryophyta</taxon>
        <taxon>Tracheophyta</taxon>
        <taxon>Spermatophyta</taxon>
        <taxon>Magnoliopsida</taxon>
        <taxon>Liliopsida</taxon>
        <taxon>Asparagales</taxon>
        <taxon>Iridaceae</taxon>
        <taxon>Iridoideae</taxon>
        <taxon>Irideae</taxon>
        <taxon>Iris</taxon>
    </lineage>
</organism>
<gene>
    <name evidence="1" type="ORF">M6B38_396975</name>
</gene>
<comment type="caution">
    <text evidence="1">The sequence shown here is derived from an EMBL/GenBank/DDBJ whole genome shotgun (WGS) entry which is preliminary data.</text>
</comment>
<protein>
    <submittedName>
        <fullName evidence="1">Uncharacterized protein</fullName>
    </submittedName>
</protein>
<dbReference type="Proteomes" id="UP001140949">
    <property type="component" value="Unassembled WGS sequence"/>
</dbReference>
<proteinExistence type="predicted"/>
<reference evidence="1" key="1">
    <citation type="journal article" date="2023" name="GigaByte">
        <title>Genome assembly of the bearded iris, Iris pallida Lam.</title>
        <authorList>
            <person name="Bruccoleri R.E."/>
            <person name="Oakeley E.J."/>
            <person name="Faust A.M.E."/>
            <person name="Altorfer M."/>
            <person name="Dessus-Babus S."/>
            <person name="Burckhardt D."/>
            <person name="Oertli M."/>
            <person name="Naumann U."/>
            <person name="Petersen F."/>
            <person name="Wong J."/>
        </authorList>
    </citation>
    <scope>NUCLEOTIDE SEQUENCE</scope>
    <source>
        <strain evidence="1">GSM-AAB239-AS_SAM_17_03QT</strain>
    </source>
</reference>
<sequence length="111" mass="12566">MIFPADQHVEASTRETLRQICTPRVLHRSTTATTRVSFPQYFLATIVHGSSTATRRSSSFFDRSKLLNCRKDHCQDLLDDTNWDLVVQPRSTLALDRLVSDTQRAASDTLA</sequence>
<dbReference type="AlphaFoldDB" id="A0AAX6FVN2"/>
<accession>A0AAX6FVN2</accession>